<dbReference type="SUPFAM" id="SSF53474">
    <property type="entry name" value="alpha/beta-Hydrolases"/>
    <property type="match status" value="1"/>
</dbReference>
<feature type="domain" description="AB hydrolase-1" evidence="3">
    <location>
        <begin position="28"/>
        <end position="170"/>
    </location>
</feature>
<dbReference type="AlphaFoldDB" id="A0A918XF92"/>
<dbReference type="PANTHER" id="PTHR43798:SF14">
    <property type="entry name" value="SERINE HYDROLASE-LIKE PROTEIN DDB_G0286239"/>
    <property type="match status" value="1"/>
</dbReference>
<dbReference type="Gene3D" id="3.40.50.1820">
    <property type="entry name" value="alpha/beta hydrolase"/>
    <property type="match status" value="1"/>
</dbReference>
<protein>
    <submittedName>
        <fullName evidence="4">Alpha/beta hydrolase</fullName>
    </submittedName>
</protein>
<proteinExistence type="inferred from homology"/>
<dbReference type="RefSeq" id="WP_189475556.1">
    <property type="nucleotide sequence ID" value="NZ_BMYM01000001.1"/>
</dbReference>
<dbReference type="InterPro" id="IPR029058">
    <property type="entry name" value="AB_hydrolase_fold"/>
</dbReference>
<dbReference type="InterPro" id="IPR050266">
    <property type="entry name" value="AB_hydrolase_sf"/>
</dbReference>
<comment type="caution">
    <text evidence="4">The sequence shown here is derived from an EMBL/GenBank/DDBJ whole genome shotgun (WGS) entry which is preliminary data.</text>
</comment>
<dbReference type="Pfam" id="PF00561">
    <property type="entry name" value="Abhydrolase_1"/>
    <property type="match status" value="1"/>
</dbReference>
<accession>A0A918XF92</accession>
<reference evidence="4" key="2">
    <citation type="submission" date="2020-09" db="EMBL/GenBank/DDBJ databases">
        <authorList>
            <person name="Sun Q."/>
            <person name="Kim S."/>
        </authorList>
    </citation>
    <scope>NUCLEOTIDE SEQUENCE</scope>
    <source>
        <strain evidence="4">KCTC 23430</strain>
    </source>
</reference>
<sequence length="284" mass="31124">MTVAREMAWEVDGLRIAGLAWGNEKKRPLLALHGWLDNANSFARLAPLLPDHWVVAIDLTGHGRSAWRSPDATYNIWDDLPQILGVVDALGWEQFDLMGHSRGAIIAMVFAAACSQRVRRLVLLDAVIPEPLGDDEAAQQLTRFLEQRSPLMARTPRELPDLESATMARVRKGLSEASAALLVERATRESEAGLAWSADPRLYGASASKFTRQQVDTLLGTINAHTLLLLAREGLAQHPQIAAAASAGISHLQLETLPGCHHFHMEESVGAVADRVRRFLSSEL</sequence>
<dbReference type="GO" id="GO:0016020">
    <property type="term" value="C:membrane"/>
    <property type="evidence" value="ECO:0007669"/>
    <property type="project" value="TreeGrafter"/>
</dbReference>
<name>A0A918XF92_9GAMM</name>
<organism evidence="4 5">
    <name type="scientific">Parahalioglobus pacificus</name>
    <dbReference type="NCBI Taxonomy" id="930806"/>
    <lineage>
        <taxon>Bacteria</taxon>
        <taxon>Pseudomonadati</taxon>
        <taxon>Pseudomonadota</taxon>
        <taxon>Gammaproteobacteria</taxon>
        <taxon>Cellvibrionales</taxon>
        <taxon>Halieaceae</taxon>
        <taxon>Parahalioglobus</taxon>
    </lineage>
</organism>
<evidence type="ECO:0000256" key="1">
    <source>
        <dbReference type="ARBA" id="ARBA00008645"/>
    </source>
</evidence>
<evidence type="ECO:0000313" key="4">
    <source>
        <dbReference type="EMBL" id="GHD29132.1"/>
    </source>
</evidence>
<evidence type="ECO:0000313" key="5">
    <source>
        <dbReference type="Proteomes" id="UP000644693"/>
    </source>
</evidence>
<dbReference type="InterPro" id="IPR000073">
    <property type="entry name" value="AB_hydrolase_1"/>
</dbReference>
<dbReference type="EMBL" id="BMYM01000001">
    <property type="protein sequence ID" value="GHD29132.1"/>
    <property type="molecule type" value="Genomic_DNA"/>
</dbReference>
<keyword evidence="5" id="KW-1185">Reference proteome</keyword>
<gene>
    <name evidence="4" type="ORF">GCM10007053_09210</name>
</gene>
<dbReference type="PANTHER" id="PTHR43798">
    <property type="entry name" value="MONOACYLGLYCEROL LIPASE"/>
    <property type="match status" value="1"/>
</dbReference>
<dbReference type="PRINTS" id="PR00111">
    <property type="entry name" value="ABHYDROLASE"/>
</dbReference>
<comment type="similarity">
    <text evidence="1">Belongs to the AB hydrolase superfamily.</text>
</comment>
<keyword evidence="2 4" id="KW-0378">Hydrolase</keyword>
<reference evidence="4" key="1">
    <citation type="journal article" date="2014" name="Int. J. Syst. Evol. Microbiol.">
        <title>Complete genome sequence of Corynebacterium casei LMG S-19264T (=DSM 44701T), isolated from a smear-ripened cheese.</title>
        <authorList>
            <consortium name="US DOE Joint Genome Institute (JGI-PGF)"/>
            <person name="Walter F."/>
            <person name="Albersmeier A."/>
            <person name="Kalinowski J."/>
            <person name="Ruckert C."/>
        </authorList>
    </citation>
    <scope>NUCLEOTIDE SEQUENCE</scope>
    <source>
        <strain evidence="4">KCTC 23430</strain>
    </source>
</reference>
<evidence type="ECO:0000256" key="2">
    <source>
        <dbReference type="ARBA" id="ARBA00022801"/>
    </source>
</evidence>
<evidence type="ECO:0000259" key="3">
    <source>
        <dbReference type="Pfam" id="PF00561"/>
    </source>
</evidence>
<dbReference type="GO" id="GO:0016787">
    <property type="term" value="F:hydrolase activity"/>
    <property type="evidence" value="ECO:0007669"/>
    <property type="project" value="UniProtKB-KW"/>
</dbReference>
<dbReference type="Proteomes" id="UP000644693">
    <property type="component" value="Unassembled WGS sequence"/>
</dbReference>